<feature type="transmembrane region" description="Helical" evidence="6">
    <location>
        <begin position="222"/>
        <end position="242"/>
    </location>
</feature>
<keyword evidence="5 6" id="KW-0472">Membrane</keyword>
<dbReference type="Pfam" id="PF01925">
    <property type="entry name" value="TauE"/>
    <property type="match status" value="2"/>
</dbReference>
<keyword evidence="4 6" id="KW-1133">Transmembrane helix</keyword>
<proteinExistence type="inferred from homology"/>
<keyword evidence="6" id="KW-1003">Cell membrane</keyword>
<dbReference type="PANTHER" id="PTHR43701:SF2">
    <property type="entry name" value="MEMBRANE TRANSPORTER PROTEIN YJNA-RELATED"/>
    <property type="match status" value="1"/>
</dbReference>
<dbReference type="InterPro" id="IPR002781">
    <property type="entry name" value="TM_pro_TauE-like"/>
</dbReference>
<dbReference type="PANTHER" id="PTHR43701">
    <property type="entry name" value="MEMBRANE TRANSPORTER PROTEIN MJ0441-RELATED"/>
    <property type="match status" value="1"/>
</dbReference>
<dbReference type="RefSeq" id="WP_213380676.1">
    <property type="nucleotide sequence ID" value="NZ_AP024563.1"/>
</dbReference>
<feature type="transmembrane region" description="Helical" evidence="6">
    <location>
        <begin position="12"/>
        <end position="32"/>
    </location>
</feature>
<evidence type="ECO:0000256" key="3">
    <source>
        <dbReference type="ARBA" id="ARBA00022692"/>
    </source>
</evidence>
<sequence>MAAASSQPIRTGQGFLAGGLIGTLGGLIGLGGAEFRLPVLVGWFGLPTLEAIIFNKAMSLVVVAVALVARLDSIPVGQMLTHAGVAINLLAGSLIGAWWAAGHAMTMSRRWLDRVVLVLLVGLALLLLSEAWLGLGDGAAVLVEAGWLRLLLGLAAGFGIGMVAALLGVAGGELLIPTIVLLYGLDIKLAGSLSLAVSLPTMLVGFARYSRADAFAVLGRERTLFGTMAAGSVLGALLGGLLLGWVPAHLLTTLLGAILLISAFKTFQHNH</sequence>
<dbReference type="Proteomes" id="UP000680679">
    <property type="component" value="Chromosome"/>
</dbReference>
<feature type="transmembrane region" description="Helical" evidence="6">
    <location>
        <begin position="83"/>
        <end position="102"/>
    </location>
</feature>
<keyword evidence="3 6" id="KW-0812">Transmembrane</keyword>
<comment type="similarity">
    <text evidence="2 6">Belongs to the 4-toluene sulfonate uptake permease (TSUP) (TC 2.A.102) family.</text>
</comment>
<dbReference type="EMBL" id="AP024563">
    <property type="protein sequence ID" value="BCU06429.1"/>
    <property type="molecule type" value="Genomic_DNA"/>
</dbReference>
<feature type="transmembrane region" description="Helical" evidence="6">
    <location>
        <begin position="248"/>
        <end position="267"/>
    </location>
</feature>
<reference evidence="7 8" key="1">
    <citation type="submission" date="2021-04" db="EMBL/GenBank/DDBJ databases">
        <title>Complete genome sequencing of Allochromatium tepidum strain NZ.</title>
        <authorList>
            <person name="Tsukatani Y."/>
            <person name="Mori H."/>
        </authorList>
    </citation>
    <scope>NUCLEOTIDE SEQUENCE [LARGE SCALE GENOMIC DNA]</scope>
    <source>
        <strain evidence="7 8">NZ</strain>
    </source>
</reference>
<keyword evidence="8" id="KW-1185">Reference proteome</keyword>
<comment type="subcellular location">
    <subcellularLocation>
        <location evidence="6">Cell membrane</location>
        <topology evidence="6">Multi-pass membrane protein</topology>
    </subcellularLocation>
    <subcellularLocation>
        <location evidence="1">Membrane</location>
        <topology evidence="1">Multi-pass membrane protein</topology>
    </subcellularLocation>
</comment>
<name>A0ABM7QL22_9GAMM</name>
<organism evidence="7 8">
    <name type="scientific">Allochromatium tepidum</name>
    <dbReference type="NCBI Taxonomy" id="553982"/>
    <lineage>
        <taxon>Bacteria</taxon>
        <taxon>Pseudomonadati</taxon>
        <taxon>Pseudomonadota</taxon>
        <taxon>Gammaproteobacteria</taxon>
        <taxon>Chromatiales</taxon>
        <taxon>Chromatiaceae</taxon>
        <taxon>Allochromatium</taxon>
    </lineage>
</organism>
<dbReference type="InterPro" id="IPR051598">
    <property type="entry name" value="TSUP/Inactive_protease-like"/>
</dbReference>
<protein>
    <recommendedName>
        <fullName evidence="6">Probable membrane transporter protein</fullName>
    </recommendedName>
</protein>
<feature type="transmembrane region" description="Helical" evidence="6">
    <location>
        <begin position="52"/>
        <end position="71"/>
    </location>
</feature>
<evidence type="ECO:0000313" key="8">
    <source>
        <dbReference type="Proteomes" id="UP000680679"/>
    </source>
</evidence>
<feature type="transmembrane region" description="Helical" evidence="6">
    <location>
        <begin position="114"/>
        <end position="135"/>
    </location>
</feature>
<feature type="transmembrane region" description="Helical" evidence="6">
    <location>
        <begin position="147"/>
        <end position="169"/>
    </location>
</feature>
<evidence type="ECO:0000256" key="5">
    <source>
        <dbReference type="ARBA" id="ARBA00023136"/>
    </source>
</evidence>
<feature type="transmembrane region" description="Helical" evidence="6">
    <location>
        <begin position="189"/>
        <end position="210"/>
    </location>
</feature>
<evidence type="ECO:0000256" key="1">
    <source>
        <dbReference type="ARBA" id="ARBA00004141"/>
    </source>
</evidence>
<gene>
    <name evidence="7" type="ORF">Atep_11060</name>
</gene>
<evidence type="ECO:0000256" key="4">
    <source>
        <dbReference type="ARBA" id="ARBA00022989"/>
    </source>
</evidence>
<evidence type="ECO:0000256" key="6">
    <source>
        <dbReference type="RuleBase" id="RU363041"/>
    </source>
</evidence>
<accession>A0ABM7QL22</accession>
<evidence type="ECO:0000313" key="7">
    <source>
        <dbReference type="EMBL" id="BCU06429.1"/>
    </source>
</evidence>
<evidence type="ECO:0000256" key="2">
    <source>
        <dbReference type="ARBA" id="ARBA00009142"/>
    </source>
</evidence>